<feature type="compositionally biased region" description="Low complexity" evidence="1">
    <location>
        <begin position="137"/>
        <end position="154"/>
    </location>
</feature>
<dbReference type="Proteomes" id="UP000077069">
    <property type="component" value="Unassembled WGS sequence"/>
</dbReference>
<evidence type="ECO:0000256" key="1">
    <source>
        <dbReference type="SAM" id="MobiDB-lite"/>
    </source>
</evidence>
<accession>A0A177CRU8</accession>
<dbReference type="RefSeq" id="XP_018039854.1">
    <property type="nucleotide sequence ID" value="XM_018179953.1"/>
</dbReference>
<proteinExistence type="predicted"/>
<feature type="compositionally biased region" description="Polar residues" evidence="1">
    <location>
        <begin position="155"/>
        <end position="167"/>
    </location>
</feature>
<evidence type="ECO:0000313" key="4">
    <source>
        <dbReference type="Proteomes" id="UP000077069"/>
    </source>
</evidence>
<dbReference type="InterPro" id="IPR059009">
    <property type="entry name" value="Znf_C2H2_17_1st"/>
</dbReference>
<keyword evidence="4" id="KW-1185">Reference proteome</keyword>
<feature type="domain" description="C2H2-type" evidence="2">
    <location>
        <begin position="460"/>
        <end position="490"/>
    </location>
</feature>
<dbReference type="Pfam" id="PF26176">
    <property type="entry name" value="zf_C2H2_17_2"/>
    <property type="match status" value="1"/>
</dbReference>
<dbReference type="AlphaFoldDB" id="A0A177CRU8"/>
<dbReference type="SMART" id="SM00355">
    <property type="entry name" value="ZnF_C2H2"/>
    <property type="match status" value="2"/>
</dbReference>
<organism evidence="3 4">
    <name type="scientific">Paraphaeosphaeria sporulosa</name>
    <dbReference type="NCBI Taxonomy" id="1460663"/>
    <lineage>
        <taxon>Eukaryota</taxon>
        <taxon>Fungi</taxon>
        <taxon>Dikarya</taxon>
        <taxon>Ascomycota</taxon>
        <taxon>Pezizomycotina</taxon>
        <taxon>Dothideomycetes</taxon>
        <taxon>Pleosporomycetidae</taxon>
        <taxon>Pleosporales</taxon>
        <taxon>Massarineae</taxon>
        <taxon>Didymosphaeriaceae</taxon>
        <taxon>Paraphaeosphaeria</taxon>
    </lineage>
</organism>
<evidence type="ECO:0000259" key="2">
    <source>
        <dbReference type="SMART" id="SM00355"/>
    </source>
</evidence>
<dbReference type="GeneID" id="28763439"/>
<evidence type="ECO:0000313" key="3">
    <source>
        <dbReference type="EMBL" id="OAG09489.1"/>
    </source>
</evidence>
<name>A0A177CRU8_9PLEO</name>
<dbReference type="Pfam" id="PF26177">
    <property type="entry name" value="zf_C2H2_17_1st"/>
    <property type="match status" value="1"/>
</dbReference>
<dbReference type="InParanoid" id="A0A177CRU8"/>
<gene>
    <name evidence="3" type="ORF">CC84DRAFT_1172058</name>
</gene>
<dbReference type="InterPro" id="IPR013087">
    <property type="entry name" value="Znf_C2H2_type"/>
</dbReference>
<feature type="domain" description="C2H2-type" evidence="2">
    <location>
        <begin position="424"/>
        <end position="450"/>
    </location>
</feature>
<dbReference type="EMBL" id="KV441549">
    <property type="protein sequence ID" value="OAG09489.1"/>
    <property type="molecule type" value="Genomic_DNA"/>
</dbReference>
<dbReference type="STRING" id="1460663.A0A177CRU8"/>
<dbReference type="OrthoDB" id="5062908at2759"/>
<protein>
    <recommendedName>
        <fullName evidence="2">C2H2-type domain-containing protein</fullName>
    </recommendedName>
</protein>
<reference evidence="3 4" key="1">
    <citation type="submission" date="2016-05" db="EMBL/GenBank/DDBJ databases">
        <title>Comparative analysis of secretome profiles of manganese(II)-oxidizing ascomycete fungi.</title>
        <authorList>
            <consortium name="DOE Joint Genome Institute"/>
            <person name="Zeiner C.A."/>
            <person name="Purvine S.O."/>
            <person name="Zink E.M."/>
            <person name="Wu S."/>
            <person name="Pasa-Tolic L."/>
            <person name="Chaput D.L."/>
            <person name="Haridas S."/>
            <person name="Grigoriev I.V."/>
            <person name="Santelli C.M."/>
            <person name="Hansel C.M."/>
        </authorList>
    </citation>
    <scope>NUCLEOTIDE SEQUENCE [LARGE SCALE GENOMIC DNA]</scope>
    <source>
        <strain evidence="3 4">AP3s5-JAC2a</strain>
    </source>
</reference>
<feature type="region of interest" description="Disordered" evidence="1">
    <location>
        <begin position="137"/>
        <end position="167"/>
    </location>
</feature>
<dbReference type="InterPro" id="IPR059095">
    <property type="entry name" value="Znf_C2H2_17_2nd"/>
</dbReference>
<sequence length="606" mass="67378">MATTVENVSVFACPVLTTRSLRISCNPLPRSRTCHWSPRAFHGMTAKPLPCMLTSRDLWFNLASGRGVCTRQCSSSESAFDISLDFSFCNPSPAVNIAKWREDISGPALLGQDLFSMIDFKDFKGVDATSEYSMDSAYQSQSGSSRRGGAYQSSPIQNPTSHSFMDQGISPSLASDSFVAFPESHDINQVHNAGNMDFGNGSQWFANTSSAQDFTYSPSMAQAMQPSAFAAWGSNEASNYEYASYNMNNENEFFRSQPSPQRHLARPRIETAVRPTSYFAAERTFSHASAHSHSSTGRASVASPVQSLQPQSFAEAAFESQQLGSLGYVSTIAFKVLVANRENSFDATQSNSPSEELLMEDNEELKSLEEEHHKVARSDPLYSKEPDADGLYHCPSEGESGCNHKPTTLKCNYDKYVDSHLKPFRCKVAKCESIPFSSTACLLRHEREAHGMHGHGARPNLCHYADCERSTPGQGFPRRYNLFDHMRRVHGWQGDKDVASALDGQPGARKVRLQKRKATGTPSALRVEKRAKISKAAQQQQLRERQRTKLNVEWAMKKQSIATLLADLNDLGDVSEAQDAQLRQEINDFFALREKYHTATKEEFAE</sequence>